<keyword evidence="3 4" id="KW-0378">Hydrolase</keyword>
<comment type="caution">
    <text evidence="4">The sequence shown here is derived from an EMBL/GenBank/DDBJ whole genome shotgun (WGS) entry which is preliminary data.</text>
</comment>
<comment type="similarity">
    <text evidence="1 3">Belongs to the polypeptide deformylase family.</text>
</comment>
<dbReference type="GO" id="GO:0042586">
    <property type="term" value="F:peptide deformylase activity"/>
    <property type="evidence" value="ECO:0007669"/>
    <property type="project" value="UniProtKB-EC"/>
</dbReference>
<dbReference type="PIRSF" id="PIRSF004749">
    <property type="entry name" value="Pep_def"/>
    <property type="match status" value="1"/>
</dbReference>
<gene>
    <name evidence="3 4" type="primary">def</name>
    <name evidence="4" type="ORF">ACFO4R_08410</name>
</gene>
<keyword evidence="3" id="KW-0479">Metal-binding</keyword>
<name>A0ABV9QMH8_9FIRM</name>
<sequence>MAIRNIRKDGDEILRKISKPVEKMTPRLAELIDDMFETMEFEDGVGLAAPQVGVLRRVIVLNIDGEKYALINPEIVEAEGTQCGQEGCLSIPDVYMDVTRPNRVVVKALDRDMNEITIEGTELLARALCHEIDHLNGVLFKDIAERE</sequence>
<dbReference type="RefSeq" id="WP_379788641.1">
    <property type="nucleotide sequence ID" value="NZ_JBHSHL010000033.1"/>
</dbReference>
<dbReference type="NCBIfam" id="TIGR00079">
    <property type="entry name" value="pept_deformyl"/>
    <property type="match status" value="1"/>
</dbReference>
<comment type="catalytic activity">
    <reaction evidence="3">
        <text>N-terminal N-formyl-L-methionyl-[peptide] + H2O = N-terminal L-methionyl-[peptide] + formate</text>
        <dbReference type="Rhea" id="RHEA:24420"/>
        <dbReference type="Rhea" id="RHEA-COMP:10639"/>
        <dbReference type="Rhea" id="RHEA-COMP:10640"/>
        <dbReference type="ChEBI" id="CHEBI:15377"/>
        <dbReference type="ChEBI" id="CHEBI:15740"/>
        <dbReference type="ChEBI" id="CHEBI:49298"/>
        <dbReference type="ChEBI" id="CHEBI:64731"/>
        <dbReference type="EC" id="3.5.1.88"/>
    </reaction>
</comment>
<evidence type="ECO:0000313" key="5">
    <source>
        <dbReference type="Proteomes" id="UP001595916"/>
    </source>
</evidence>
<feature type="binding site" evidence="3">
    <location>
        <position position="88"/>
    </location>
    <ligand>
        <name>Fe cation</name>
        <dbReference type="ChEBI" id="CHEBI:24875"/>
    </ligand>
</feature>
<keyword evidence="5" id="KW-1185">Reference proteome</keyword>
<dbReference type="PANTHER" id="PTHR10458">
    <property type="entry name" value="PEPTIDE DEFORMYLASE"/>
    <property type="match status" value="1"/>
</dbReference>
<feature type="active site" evidence="3">
    <location>
        <position position="131"/>
    </location>
</feature>
<evidence type="ECO:0000256" key="3">
    <source>
        <dbReference type="HAMAP-Rule" id="MF_00163"/>
    </source>
</evidence>
<dbReference type="Gene3D" id="3.90.45.10">
    <property type="entry name" value="Peptide deformylase"/>
    <property type="match status" value="1"/>
</dbReference>
<protein>
    <recommendedName>
        <fullName evidence="3">Peptide deformylase</fullName>
        <shortName evidence="3">PDF</shortName>
        <ecNumber evidence="3">3.5.1.88</ecNumber>
    </recommendedName>
    <alternativeName>
        <fullName evidence="3">Polypeptide deformylase</fullName>
    </alternativeName>
</protein>
<dbReference type="PRINTS" id="PR01576">
    <property type="entry name" value="PDEFORMYLASE"/>
</dbReference>
<dbReference type="PANTHER" id="PTHR10458:SF22">
    <property type="entry name" value="PEPTIDE DEFORMYLASE"/>
    <property type="match status" value="1"/>
</dbReference>
<feature type="binding site" evidence="3">
    <location>
        <position position="134"/>
    </location>
    <ligand>
        <name>Fe cation</name>
        <dbReference type="ChEBI" id="CHEBI:24875"/>
    </ligand>
</feature>
<dbReference type="InterPro" id="IPR023635">
    <property type="entry name" value="Peptide_deformylase"/>
</dbReference>
<evidence type="ECO:0000256" key="1">
    <source>
        <dbReference type="ARBA" id="ARBA00010759"/>
    </source>
</evidence>
<proteinExistence type="inferred from homology"/>
<organism evidence="4 5">
    <name type="scientific">Filifactor villosus</name>
    <dbReference type="NCBI Taxonomy" id="29374"/>
    <lineage>
        <taxon>Bacteria</taxon>
        <taxon>Bacillati</taxon>
        <taxon>Bacillota</taxon>
        <taxon>Clostridia</taxon>
        <taxon>Peptostreptococcales</taxon>
        <taxon>Filifactoraceae</taxon>
        <taxon>Filifactor</taxon>
    </lineage>
</organism>
<accession>A0ABV9QMH8</accession>
<evidence type="ECO:0000313" key="4">
    <source>
        <dbReference type="EMBL" id="MFC4805104.1"/>
    </source>
</evidence>
<comment type="cofactor">
    <cofactor evidence="3">
        <name>Fe(2+)</name>
        <dbReference type="ChEBI" id="CHEBI:29033"/>
    </cofactor>
    <text evidence="3">Binds 1 Fe(2+) ion.</text>
</comment>
<dbReference type="InterPro" id="IPR036821">
    <property type="entry name" value="Peptide_deformylase_sf"/>
</dbReference>
<dbReference type="Proteomes" id="UP001595916">
    <property type="component" value="Unassembled WGS sequence"/>
</dbReference>
<dbReference type="EC" id="3.5.1.88" evidence="3"/>
<comment type="function">
    <text evidence="3">Removes the formyl group from the N-terminal Met of newly synthesized proteins. Requires at least a dipeptide for an efficient rate of reaction. N-terminal L-methionine is a prerequisite for activity but the enzyme has broad specificity at other positions.</text>
</comment>
<dbReference type="SUPFAM" id="SSF56420">
    <property type="entry name" value="Peptide deformylase"/>
    <property type="match status" value="1"/>
</dbReference>
<dbReference type="EMBL" id="JBHSHL010000033">
    <property type="protein sequence ID" value="MFC4805104.1"/>
    <property type="molecule type" value="Genomic_DNA"/>
</dbReference>
<keyword evidence="2 3" id="KW-0408">Iron</keyword>
<evidence type="ECO:0000256" key="2">
    <source>
        <dbReference type="ARBA" id="ARBA00023004"/>
    </source>
</evidence>
<dbReference type="CDD" id="cd00487">
    <property type="entry name" value="Pep_deformylase"/>
    <property type="match status" value="1"/>
</dbReference>
<dbReference type="NCBIfam" id="NF001159">
    <property type="entry name" value="PRK00150.1-3"/>
    <property type="match status" value="1"/>
</dbReference>
<dbReference type="HAMAP" id="MF_00163">
    <property type="entry name" value="Pep_deformylase"/>
    <property type="match status" value="1"/>
</dbReference>
<dbReference type="Pfam" id="PF01327">
    <property type="entry name" value="Pep_deformylase"/>
    <property type="match status" value="1"/>
</dbReference>
<keyword evidence="3" id="KW-0648">Protein biosynthesis</keyword>
<feature type="binding site" evidence="3">
    <location>
        <position position="130"/>
    </location>
    <ligand>
        <name>Fe cation</name>
        <dbReference type="ChEBI" id="CHEBI:24875"/>
    </ligand>
</feature>
<reference evidence="5" key="1">
    <citation type="journal article" date="2019" name="Int. J. Syst. Evol. Microbiol.">
        <title>The Global Catalogue of Microorganisms (GCM) 10K type strain sequencing project: providing services to taxonomists for standard genome sequencing and annotation.</title>
        <authorList>
            <consortium name="The Broad Institute Genomics Platform"/>
            <consortium name="The Broad Institute Genome Sequencing Center for Infectious Disease"/>
            <person name="Wu L."/>
            <person name="Ma J."/>
        </authorList>
    </citation>
    <scope>NUCLEOTIDE SEQUENCE [LARGE SCALE GENOMIC DNA]</scope>
    <source>
        <strain evidence="5">CCUG 46385</strain>
    </source>
</reference>